<dbReference type="Pfam" id="PF00005">
    <property type="entry name" value="ABC_tran"/>
    <property type="match status" value="1"/>
</dbReference>
<dbReference type="InterPro" id="IPR017911">
    <property type="entry name" value="MacB-like_ATP-bd"/>
</dbReference>
<organism evidence="5 6">
    <name type="scientific">Akkermansia biwaensis</name>
    <dbReference type="NCBI Taxonomy" id="2946555"/>
    <lineage>
        <taxon>Bacteria</taxon>
        <taxon>Pseudomonadati</taxon>
        <taxon>Verrucomicrobiota</taxon>
        <taxon>Verrucomicrobiia</taxon>
        <taxon>Verrucomicrobiales</taxon>
        <taxon>Akkermansiaceae</taxon>
        <taxon>Akkermansia</taxon>
    </lineage>
</organism>
<evidence type="ECO:0000256" key="2">
    <source>
        <dbReference type="ARBA" id="ARBA00022741"/>
    </source>
</evidence>
<dbReference type="InterPro" id="IPR027417">
    <property type="entry name" value="P-loop_NTPase"/>
</dbReference>
<gene>
    <name evidence="5" type="ORF">Abiwalacus_05820</name>
</gene>
<reference evidence="5" key="1">
    <citation type="submission" date="2022-06" db="EMBL/GenBank/DDBJ databases">
        <title>Akkermansia biwalacus sp. nov., an anaerobic mucin-degrading bacterium isolated from human intestine.</title>
        <authorList>
            <person name="Kobayashi Y."/>
            <person name="Inoue S."/>
            <person name="Kawahara T."/>
            <person name="Kohda N."/>
        </authorList>
    </citation>
    <scope>NUCLEOTIDE SEQUENCE</scope>
    <source>
        <strain evidence="5">WON2089</strain>
    </source>
</reference>
<evidence type="ECO:0000313" key="6">
    <source>
        <dbReference type="Proteomes" id="UP001062263"/>
    </source>
</evidence>
<evidence type="ECO:0000259" key="4">
    <source>
        <dbReference type="PROSITE" id="PS50893"/>
    </source>
</evidence>
<sequence>MSSPVISVSRLKRSFKSGTGEVTVLKDISLAVPQGEFVAVMGASGSGKSTLLNILGGLLSPDEGSVVVDGRDIGSMSDAALTVYRRDRVGFIFQMFNLVGTLSVEENILLPSLAGGRRVSAAALDAMIEKVGLSHRRHAMPDTLSGGEQQRVAIARALISEPALVLADEPTGNLDSENTRLMGDLFQDLHRTQGCAFVLVTHAPDVAMWADRVIVLKDGRIVDDRPTTEFPGPVELSSFYERTLNDAL</sequence>
<proteinExistence type="predicted"/>
<dbReference type="PROSITE" id="PS50893">
    <property type="entry name" value="ABC_TRANSPORTER_2"/>
    <property type="match status" value="1"/>
</dbReference>
<dbReference type="RefSeq" id="WP_215435720.1">
    <property type="nucleotide sequence ID" value="NZ_AP025943.1"/>
</dbReference>
<evidence type="ECO:0000256" key="3">
    <source>
        <dbReference type="ARBA" id="ARBA00022840"/>
    </source>
</evidence>
<keyword evidence="3 5" id="KW-0067">ATP-binding</keyword>
<dbReference type="InterPro" id="IPR017871">
    <property type="entry name" value="ABC_transporter-like_CS"/>
</dbReference>
<dbReference type="SUPFAM" id="SSF52540">
    <property type="entry name" value="P-loop containing nucleoside triphosphate hydrolases"/>
    <property type="match status" value="1"/>
</dbReference>
<dbReference type="SMART" id="SM00382">
    <property type="entry name" value="AAA"/>
    <property type="match status" value="1"/>
</dbReference>
<dbReference type="Proteomes" id="UP001062263">
    <property type="component" value="Chromosome"/>
</dbReference>
<dbReference type="EMBL" id="AP025943">
    <property type="protein sequence ID" value="BDL43008.1"/>
    <property type="molecule type" value="Genomic_DNA"/>
</dbReference>
<accession>A0ABM7ZEC3</accession>
<evidence type="ECO:0000256" key="1">
    <source>
        <dbReference type="ARBA" id="ARBA00022448"/>
    </source>
</evidence>
<dbReference type="InterPro" id="IPR003593">
    <property type="entry name" value="AAA+_ATPase"/>
</dbReference>
<dbReference type="InterPro" id="IPR015854">
    <property type="entry name" value="ABC_transpr_LolD-like"/>
</dbReference>
<keyword evidence="6" id="KW-1185">Reference proteome</keyword>
<dbReference type="PANTHER" id="PTHR24220">
    <property type="entry name" value="IMPORT ATP-BINDING PROTEIN"/>
    <property type="match status" value="1"/>
</dbReference>
<evidence type="ECO:0000313" key="5">
    <source>
        <dbReference type="EMBL" id="BDL43008.1"/>
    </source>
</evidence>
<dbReference type="PROSITE" id="PS00211">
    <property type="entry name" value="ABC_TRANSPORTER_1"/>
    <property type="match status" value="1"/>
</dbReference>
<dbReference type="Gene3D" id="3.40.50.300">
    <property type="entry name" value="P-loop containing nucleotide triphosphate hydrolases"/>
    <property type="match status" value="1"/>
</dbReference>
<name>A0ABM7ZEC3_9BACT</name>
<keyword evidence="1" id="KW-0813">Transport</keyword>
<keyword evidence="2" id="KW-0547">Nucleotide-binding</keyword>
<dbReference type="GO" id="GO:0005524">
    <property type="term" value="F:ATP binding"/>
    <property type="evidence" value="ECO:0007669"/>
    <property type="project" value="UniProtKB-KW"/>
</dbReference>
<feature type="domain" description="ABC transporter" evidence="4">
    <location>
        <begin position="9"/>
        <end position="243"/>
    </location>
</feature>
<dbReference type="InterPro" id="IPR003439">
    <property type="entry name" value="ABC_transporter-like_ATP-bd"/>
</dbReference>
<protein>
    <submittedName>
        <fullName evidence="5">ABC transporter ATP-binding protein</fullName>
    </submittedName>
</protein>
<dbReference type="CDD" id="cd03255">
    <property type="entry name" value="ABC_MJ0796_LolCDE_FtsE"/>
    <property type="match status" value="1"/>
</dbReference>